<evidence type="ECO:0000256" key="2">
    <source>
        <dbReference type="ARBA" id="ARBA00010544"/>
    </source>
</evidence>
<evidence type="ECO:0000256" key="5">
    <source>
        <dbReference type="ARBA" id="ARBA00023136"/>
    </source>
</evidence>
<feature type="transmembrane region" description="Helical" evidence="6">
    <location>
        <begin position="194"/>
        <end position="219"/>
    </location>
</feature>
<dbReference type="PRINTS" id="PR01414">
    <property type="entry name" value="CCMBBIOGNSIS"/>
</dbReference>
<gene>
    <name evidence="7" type="ORF">PO878_03005</name>
</gene>
<name>A0AAE9YH56_9ACTN</name>
<dbReference type="Proteomes" id="UP001216390">
    <property type="component" value="Chromosome"/>
</dbReference>
<reference evidence="7" key="1">
    <citation type="submission" date="2023-01" db="EMBL/GenBank/DDBJ databases">
        <title>The diversity of Class Acidimicrobiia in South China Sea sediment environments and the proposal of Iamia marina sp. nov., a novel species of the genus Iamia.</title>
        <authorList>
            <person name="He Y."/>
            <person name="Tian X."/>
        </authorList>
    </citation>
    <scope>NUCLEOTIDE SEQUENCE</scope>
    <source>
        <strain evidence="7">DSM 19957</strain>
    </source>
</reference>
<evidence type="ECO:0000256" key="4">
    <source>
        <dbReference type="ARBA" id="ARBA00022989"/>
    </source>
</evidence>
<feature type="transmembrane region" description="Helical" evidence="6">
    <location>
        <begin position="127"/>
        <end position="151"/>
    </location>
</feature>
<evidence type="ECO:0000313" key="8">
    <source>
        <dbReference type="Proteomes" id="UP001216390"/>
    </source>
</evidence>
<sequence>MWRDALLVAGKDLRIEGRTRVALNQVAPFAVLVLLLFAFALDSDRVVLRDATPGLFWVAVLLAALLAVQRAFALEAVDGVPDALRLSGLHPAGIFLGKVLAVSVQLLALEALLGLGVVVLYDAALDAPLLLVAASVGATLGLAAVGCLYGILAAGQRVAQTLLPLLLLPALAPLLLAATQAWNAGVDGVPSEGLRWLGLLVLFAAAYLTAGVATFGILLDDA</sequence>
<keyword evidence="8" id="KW-1185">Reference proteome</keyword>
<dbReference type="RefSeq" id="WP_272737212.1">
    <property type="nucleotide sequence ID" value="NZ_CP116942.1"/>
</dbReference>
<keyword evidence="5 6" id="KW-0472">Membrane</keyword>
<keyword evidence="3 6" id="KW-0812">Transmembrane</keyword>
<dbReference type="InterPro" id="IPR003544">
    <property type="entry name" value="Cyt_c_biogenesis_CcmB"/>
</dbReference>
<dbReference type="EMBL" id="CP116942">
    <property type="protein sequence ID" value="WCO67691.1"/>
    <property type="molecule type" value="Genomic_DNA"/>
</dbReference>
<feature type="transmembrane region" description="Helical" evidence="6">
    <location>
        <begin position="95"/>
        <end position="121"/>
    </location>
</feature>
<keyword evidence="4 6" id="KW-1133">Transmembrane helix</keyword>
<dbReference type="Pfam" id="PF03379">
    <property type="entry name" value="CcmB"/>
    <property type="match status" value="1"/>
</dbReference>
<dbReference type="AlphaFoldDB" id="A0AAE9YH56"/>
<evidence type="ECO:0000256" key="6">
    <source>
        <dbReference type="SAM" id="Phobius"/>
    </source>
</evidence>
<feature type="transmembrane region" description="Helical" evidence="6">
    <location>
        <begin position="163"/>
        <end position="182"/>
    </location>
</feature>
<evidence type="ECO:0000256" key="1">
    <source>
        <dbReference type="ARBA" id="ARBA00004141"/>
    </source>
</evidence>
<dbReference type="KEGG" id="ima:PO878_03005"/>
<feature type="transmembrane region" description="Helical" evidence="6">
    <location>
        <begin position="21"/>
        <end position="41"/>
    </location>
</feature>
<proteinExistence type="inferred from homology"/>
<dbReference type="GO" id="GO:0016020">
    <property type="term" value="C:membrane"/>
    <property type="evidence" value="ECO:0007669"/>
    <property type="project" value="UniProtKB-SubCell"/>
</dbReference>
<dbReference type="GO" id="GO:0017004">
    <property type="term" value="P:cytochrome complex assembly"/>
    <property type="evidence" value="ECO:0007669"/>
    <property type="project" value="InterPro"/>
</dbReference>
<protein>
    <submittedName>
        <fullName evidence="7">Heme exporter protein CcmB</fullName>
    </submittedName>
</protein>
<comment type="similarity">
    <text evidence="2">Belongs to the CcmB/CycW/HelB family.</text>
</comment>
<feature type="transmembrane region" description="Helical" evidence="6">
    <location>
        <begin position="53"/>
        <end position="74"/>
    </location>
</feature>
<evidence type="ECO:0000313" key="7">
    <source>
        <dbReference type="EMBL" id="WCO67691.1"/>
    </source>
</evidence>
<dbReference type="GO" id="GO:0015232">
    <property type="term" value="F:heme transmembrane transporter activity"/>
    <property type="evidence" value="ECO:0007669"/>
    <property type="project" value="InterPro"/>
</dbReference>
<comment type="subcellular location">
    <subcellularLocation>
        <location evidence="1">Membrane</location>
        <topology evidence="1">Multi-pass membrane protein</topology>
    </subcellularLocation>
</comment>
<organism evidence="7 8">
    <name type="scientific">Iamia majanohamensis</name>
    <dbReference type="NCBI Taxonomy" id="467976"/>
    <lineage>
        <taxon>Bacteria</taxon>
        <taxon>Bacillati</taxon>
        <taxon>Actinomycetota</taxon>
        <taxon>Acidimicrobiia</taxon>
        <taxon>Acidimicrobiales</taxon>
        <taxon>Iamiaceae</taxon>
        <taxon>Iamia</taxon>
    </lineage>
</organism>
<evidence type="ECO:0000256" key="3">
    <source>
        <dbReference type="ARBA" id="ARBA00022692"/>
    </source>
</evidence>
<accession>A0AAE9YH56</accession>